<sequence>MSTSLTRGQAEQAMSRFTPVVVPGLRLGDPPEPGEWAASLARALIEALLGHRPRAQLRRWFLPELYSAIESLRVVAPVGPLPCRPLHWRVCSPSSRVSEVAVTIAAPTRNYAVALRLEEYRGRWMATALELA</sequence>
<comment type="caution">
    <text evidence="1">The sequence shown here is derived from an EMBL/GenBank/DDBJ whole genome shotgun (WGS) entry which is preliminary data.</text>
</comment>
<protein>
    <recommendedName>
        <fullName evidence="3">3-hydroxyacyl-CoA dehydrogenase</fullName>
    </recommendedName>
</protein>
<dbReference type="InterPro" id="IPR045596">
    <property type="entry name" value="DUF6459"/>
</dbReference>
<evidence type="ECO:0008006" key="3">
    <source>
        <dbReference type="Google" id="ProtNLM"/>
    </source>
</evidence>
<dbReference type="Proteomes" id="UP000004578">
    <property type="component" value="Unassembled WGS sequence"/>
</dbReference>
<organism evidence="1 2">
    <name type="scientific">Schaalia georgiae F0490</name>
    <dbReference type="NCBI Taxonomy" id="1125717"/>
    <lineage>
        <taxon>Bacteria</taxon>
        <taxon>Bacillati</taxon>
        <taxon>Actinomycetota</taxon>
        <taxon>Actinomycetes</taxon>
        <taxon>Actinomycetales</taxon>
        <taxon>Actinomycetaceae</taxon>
        <taxon>Schaalia</taxon>
    </lineage>
</organism>
<dbReference type="EMBL" id="AKFS01000044">
    <property type="protein sequence ID" value="EJF48391.1"/>
    <property type="molecule type" value="Genomic_DNA"/>
</dbReference>
<dbReference type="AlphaFoldDB" id="J0XI90"/>
<name>J0XI90_9ACTO</name>
<dbReference type="OrthoDB" id="3731420at2"/>
<evidence type="ECO:0000313" key="2">
    <source>
        <dbReference type="Proteomes" id="UP000004578"/>
    </source>
</evidence>
<gene>
    <name evidence="1" type="ORF">HMPREF1317_2408</name>
</gene>
<evidence type="ECO:0000313" key="1">
    <source>
        <dbReference type="EMBL" id="EJF48391.1"/>
    </source>
</evidence>
<dbReference type="PATRIC" id="fig|1125717.3.peg.297"/>
<accession>J0XI90</accession>
<keyword evidence="2" id="KW-1185">Reference proteome</keyword>
<dbReference type="Pfam" id="PF20060">
    <property type="entry name" value="DUF6459"/>
    <property type="match status" value="1"/>
</dbReference>
<proteinExistence type="predicted"/>
<reference evidence="1 2" key="1">
    <citation type="submission" date="2012-05" db="EMBL/GenBank/DDBJ databases">
        <authorList>
            <person name="Harkins D.M."/>
            <person name="Madupu R."/>
            <person name="Durkin A.S."/>
            <person name="Torralba M."/>
            <person name="Methe B."/>
            <person name="Sutton G.G."/>
            <person name="Nelson K.E."/>
        </authorList>
    </citation>
    <scope>NUCLEOTIDE SEQUENCE [LARGE SCALE GENOMIC DNA]</scope>
    <source>
        <strain evidence="1 2">F0490</strain>
    </source>
</reference>